<reference evidence="2" key="1">
    <citation type="journal article" date="2014" name="Front. Microbiol.">
        <title>High frequency of phylogenetically diverse reductive dehalogenase-homologous genes in deep subseafloor sedimentary metagenomes.</title>
        <authorList>
            <person name="Kawai M."/>
            <person name="Futagami T."/>
            <person name="Toyoda A."/>
            <person name="Takaki Y."/>
            <person name="Nishi S."/>
            <person name="Hori S."/>
            <person name="Arai W."/>
            <person name="Tsubouchi T."/>
            <person name="Morono Y."/>
            <person name="Uchiyama I."/>
            <person name="Ito T."/>
            <person name="Fujiyama A."/>
            <person name="Inagaki F."/>
            <person name="Takami H."/>
        </authorList>
    </citation>
    <scope>NUCLEOTIDE SEQUENCE</scope>
    <source>
        <strain evidence="2">Expedition CK06-06</strain>
    </source>
</reference>
<keyword evidence="1" id="KW-0812">Transmembrane</keyword>
<proteinExistence type="predicted"/>
<evidence type="ECO:0000313" key="2">
    <source>
        <dbReference type="EMBL" id="GAH15658.1"/>
    </source>
</evidence>
<keyword evidence="1" id="KW-0472">Membrane</keyword>
<feature type="transmembrane region" description="Helical" evidence="1">
    <location>
        <begin position="12"/>
        <end position="30"/>
    </location>
</feature>
<evidence type="ECO:0000256" key="1">
    <source>
        <dbReference type="SAM" id="Phobius"/>
    </source>
</evidence>
<comment type="caution">
    <text evidence="2">The sequence shown here is derived from an EMBL/GenBank/DDBJ whole genome shotgun (WGS) entry which is preliminary data.</text>
</comment>
<name>X1F4D7_9ZZZZ</name>
<sequence length="115" mass="13143">MTLNRKNMIDILLIIISIIIVLLAPFGYHIDLGPGPNSVTAILWDYSTYYSFRYFVALQYYVEFYIFRFVILLALIGFLSLNLSRKWLLLIGIIGELIPLILSIPASLILNSEGE</sequence>
<organism evidence="2">
    <name type="scientific">marine sediment metagenome</name>
    <dbReference type="NCBI Taxonomy" id="412755"/>
    <lineage>
        <taxon>unclassified sequences</taxon>
        <taxon>metagenomes</taxon>
        <taxon>ecological metagenomes</taxon>
    </lineage>
</organism>
<feature type="transmembrane region" description="Helical" evidence="1">
    <location>
        <begin position="60"/>
        <end position="81"/>
    </location>
</feature>
<keyword evidence="1" id="KW-1133">Transmembrane helix</keyword>
<accession>X1F4D7</accession>
<feature type="non-terminal residue" evidence="2">
    <location>
        <position position="115"/>
    </location>
</feature>
<dbReference type="EMBL" id="BART01031560">
    <property type="protein sequence ID" value="GAH15658.1"/>
    <property type="molecule type" value="Genomic_DNA"/>
</dbReference>
<dbReference type="AlphaFoldDB" id="X1F4D7"/>
<feature type="transmembrane region" description="Helical" evidence="1">
    <location>
        <begin position="88"/>
        <end position="110"/>
    </location>
</feature>
<gene>
    <name evidence="2" type="ORF">S01H4_54795</name>
</gene>
<protein>
    <submittedName>
        <fullName evidence="2">Uncharacterized protein</fullName>
    </submittedName>
</protein>